<reference evidence="1 2" key="1">
    <citation type="submission" date="2019-06" db="EMBL/GenBank/DDBJ databases">
        <title>Draft genomes of female and male turbot (Scophthalmus maximus).</title>
        <authorList>
            <person name="Xu H."/>
            <person name="Xu X.-W."/>
            <person name="Shao C."/>
            <person name="Chen S."/>
        </authorList>
    </citation>
    <scope>NUCLEOTIDE SEQUENCE [LARGE SCALE GENOMIC DNA]</scope>
    <source>
        <strain evidence="1">Ysfricsl-2016a</strain>
        <tissue evidence="1">Blood</tissue>
    </source>
</reference>
<dbReference type="AlphaFoldDB" id="A0A6A4SH14"/>
<protein>
    <submittedName>
        <fullName evidence="1">Uncharacterized protein</fullName>
    </submittedName>
</protein>
<accession>A0A6A4SH14</accession>
<gene>
    <name evidence="1" type="ORF">F2P81_012204</name>
</gene>
<name>A0A6A4SH14_SCOMX</name>
<organism evidence="1 2">
    <name type="scientific">Scophthalmus maximus</name>
    <name type="common">Turbot</name>
    <name type="synonym">Psetta maxima</name>
    <dbReference type="NCBI Taxonomy" id="52904"/>
    <lineage>
        <taxon>Eukaryota</taxon>
        <taxon>Metazoa</taxon>
        <taxon>Chordata</taxon>
        <taxon>Craniata</taxon>
        <taxon>Vertebrata</taxon>
        <taxon>Euteleostomi</taxon>
        <taxon>Actinopterygii</taxon>
        <taxon>Neopterygii</taxon>
        <taxon>Teleostei</taxon>
        <taxon>Neoteleostei</taxon>
        <taxon>Acanthomorphata</taxon>
        <taxon>Carangaria</taxon>
        <taxon>Pleuronectiformes</taxon>
        <taxon>Pleuronectoidei</taxon>
        <taxon>Scophthalmidae</taxon>
        <taxon>Scophthalmus</taxon>
    </lineage>
</organism>
<sequence>MATTSILEHWFLQQLELYTRHCSPGNRGRPPGRRTLVHVIELTNEFFQFVITEVSRAPVTLIASDRCCEASRGVKQHEALKVTQLRARKQPGLPSQ</sequence>
<dbReference type="EMBL" id="VEVO01000011">
    <property type="protein sequence ID" value="KAF0034446.1"/>
    <property type="molecule type" value="Genomic_DNA"/>
</dbReference>
<evidence type="ECO:0000313" key="2">
    <source>
        <dbReference type="Proteomes" id="UP000438429"/>
    </source>
</evidence>
<comment type="caution">
    <text evidence="1">The sequence shown here is derived from an EMBL/GenBank/DDBJ whole genome shotgun (WGS) entry which is preliminary data.</text>
</comment>
<proteinExistence type="predicted"/>
<dbReference type="Proteomes" id="UP000438429">
    <property type="component" value="Unassembled WGS sequence"/>
</dbReference>
<evidence type="ECO:0000313" key="1">
    <source>
        <dbReference type="EMBL" id="KAF0034446.1"/>
    </source>
</evidence>